<dbReference type="PROSITE" id="PS50860">
    <property type="entry name" value="AA_TRNA_LIGASE_II_ALA"/>
    <property type="match status" value="1"/>
</dbReference>
<evidence type="ECO:0000256" key="4">
    <source>
        <dbReference type="ARBA" id="ARBA00022741"/>
    </source>
</evidence>
<comment type="caution">
    <text evidence="10">The sequence shown here is derived from an EMBL/GenBank/DDBJ whole genome shotgun (WGS) entry which is preliminary data.</text>
</comment>
<dbReference type="EMBL" id="JAOSIQ010000049">
    <property type="protein sequence ID" value="MDO8064332.1"/>
    <property type="molecule type" value="Genomic_DNA"/>
</dbReference>
<keyword evidence="3 10" id="KW-0436">Ligase</keyword>
<evidence type="ECO:0000313" key="10">
    <source>
        <dbReference type="EMBL" id="MDO8064332.1"/>
    </source>
</evidence>
<dbReference type="Gene3D" id="3.10.310.40">
    <property type="match status" value="1"/>
</dbReference>
<gene>
    <name evidence="10" type="ORF">OC701_02610</name>
</gene>
<keyword evidence="8" id="KW-0030">Aminoacyl-tRNA synthetase</keyword>
<organism evidence="10 11">
    <name type="scientific">Candidatus Phytoplasma bonamiae</name>
    <dbReference type="NCBI Taxonomy" id="2982626"/>
    <lineage>
        <taxon>Bacteria</taxon>
        <taxon>Bacillati</taxon>
        <taxon>Mycoplasmatota</taxon>
        <taxon>Mollicutes</taxon>
        <taxon>Acholeplasmatales</taxon>
        <taxon>Acholeplasmataceae</taxon>
        <taxon>Candidatus Phytoplasma</taxon>
        <taxon>16SrII (Peanut WB group)</taxon>
    </lineage>
</organism>
<dbReference type="GO" id="GO:0016874">
    <property type="term" value="F:ligase activity"/>
    <property type="evidence" value="ECO:0007669"/>
    <property type="project" value="UniProtKB-KW"/>
</dbReference>
<sequence>MYPYFSTSAKVIKVFKNGIVLDKTPFYAEMGGQISDSGMINQSYIEKVIKLPHGQFLHYTQDFFELGQQVQTYIDLQKRHLITLNHTATHLLHAALKILFNPDIKQCGSFLNHKILKFDFNYYKSLSLDNLITIENKINSWINKKYPINVKIMNLEEAQDQKIQLLDQIEYNDIVRVIEINDISIQLCGGTHAFNTLFLEKFAILSYTSIGSGIYRIEATTTNYNIIMGFDSKTKHLRLQEEKILNKIEQFYYDLDNKINIPQFKETKDSYKSICVYKEYCEELQKLWLQIQKKNNQKAIMQMMKEADKIIPSKIEPCMFLGCDNINIDENMLKNLLDYLIQKLKINFLCLYKQKSEYFILICKSNIDSINAKMFIKRVNIIIGGKGGGNANFAKSVSYNKDKLIILKQEWLRCL</sequence>
<name>A0ABT9D600_9MOLU</name>
<keyword evidence="6" id="KW-0694">RNA-binding</keyword>
<evidence type="ECO:0000259" key="9">
    <source>
        <dbReference type="PROSITE" id="PS50860"/>
    </source>
</evidence>
<evidence type="ECO:0000256" key="3">
    <source>
        <dbReference type="ARBA" id="ARBA00022598"/>
    </source>
</evidence>
<keyword evidence="4" id="KW-0547">Nucleotide-binding</keyword>
<evidence type="ECO:0000256" key="2">
    <source>
        <dbReference type="ARBA" id="ARBA00022555"/>
    </source>
</evidence>
<keyword evidence="11" id="KW-1185">Reference proteome</keyword>
<evidence type="ECO:0000256" key="6">
    <source>
        <dbReference type="ARBA" id="ARBA00022884"/>
    </source>
</evidence>
<dbReference type="InterPro" id="IPR009000">
    <property type="entry name" value="Transl_B-barrel_sf"/>
</dbReference>
<evidence type="ECO:0000256" key="8">
    <source>
        <dbReference type="ARBA" id="ARBA00023146"/>
    </source>
</evidence>
<keyword evidence="5" id="KW-0067">ATP-binding</keyword>
<dbReference type="SUPFAM" id="SSF50447">
    <property type="entry name" value="Translation proteins"/>
    <property type="match status" value="1"/>
</dbReference>
<dbReference type="SMART" id="SM00863">
    <property type="entry name" value="tRNA_SAD"/>
    <property type="match status" value="1"/>
</dbReference>
<evidence type="ECO:0000256" key="1">
    <source>
        <dbReference type="ARBA" id="ARBA00008226"/>
    </source>
</evidence>
<keyword evidence="7" id="KW-0648">Protein biosynthesis</keyword>
<comment type="similarity">
    <text evidence="1">Belongs to the class-II aminoacyl-tRNA synthetase family.</text>
</comment>
<protein>
    <submittedName>
        <fullName evidence="10">Alanine--tRNA ligase-related protein</fullName>
    </submittedName>
</protein>
<dbReference type="InterPro" id="IPR018164">
    <property type="entry name" value="Ala-tRNA-synth_IIc_N"/>
</dbReference>
<dbReference type="Gene3D" id="3.30.980.10">
    <property type="entry name" value="Threonyl-trna Synthetase, Chain A, domain 2"/>
    <property type="match status" value="1"/>
</dbReference>
<dbReference type="PANTHER" id="PTHR11777:SF9">
    <property type="entry name" value="ALANINE--TRNA LIGASE, CYTOPLASMIC"/>
    <property type="match status" value="1"/>
</dbReference>
<dbReference type="Gene3D" id="3.30.54.20">
    <property type="match status" value="1"/>
</dbReference>
<evidence type="ECO:0000313" key="11">
    <source>
        <dbReference type="Proteomes" id="UP001170683"/>
    </source>
</evidence>
<dbReference type="PANTHER" id="PTHR11777">
    <property type="entry name" value="ALANYL-TRNA SYNTHETASE"/>
    <property type="match status" value="1"/>
</dbReference>
<proteinExistence type="inferred from homology"/>
<reference evidence="10 11" key="1">
    <citation type="journal article" date="2023" name="Int. J. Syst. Evol. Microbiol.">
        <title>The observation of taxonomic boundaries for the 16SrII and 16SrXXV phytoplasmas using genome-based delimitation.</title>
        <authorList>
            <person name="Rodrigues Jardim B."/>
            <person name="Tran-Nguyen L.T.T."/>
            <person name="Gambley C."/>
            <person name="Al-Sadi A.M."/>
            <person name="Al-Subhi A.M."/>
            <person name="Foissac X."/>
            <person name="Salar P."/>
            <person name="Cai H."/>
            <person name="Yang J.Y."/>
            <person name="Davis R."/>
            <person name="Jones L."/>
            <person name="Rodoni B."/>
            <person name="Constable F.E."/>
        </authorList>
    </citation>
    <scope>NUCLEOTIDE SEQUENCE [LARGE SCALE GENOMIC DNA]</scope>
    <source>
        <strain evidence="10">BAWM-225</strain>
    </source>
</reference>
<dbReference type="InterPro" id="IPR018163">
    <property type="entry name" value="Thr/Ala-tRNA-synth_IIc_edit"/>
</dbReference>
<dbReference type="Proteomes" id="UP001170683">
    <property type="component" value="Unassembled WGS sequence"/>
</dbReference>
<dbReference type="InterPro" id="IPR018165">
    <property type="entry name" value="Ala-tRNA-synth_IIc_core"/>
</dbReference>
<evidence type="ECO:0000256" key="5">
    <source>
        <dbReference type="ARBA" id="ARBA00022840"/>
    </source>
</evidence>
<evidence type="ECO:0000256" key="7">
    <source>
        <dbReference type="ARBA" id="ARBA00022917"/>
    </source>
</evidence>
<keyword evidence="2" id="KW-0820">tRNA-binding</keyword>
<dbReference type="InterPro" id="IPR012947">
    <property type="entry name" value="tRNA_SAD"/>
</dbReference>
<accession>A0ABT9D600</accession>
<dbReference type="SUPFAM" id="SSF55186">
    <property type="entry name" value="ThrRS/AlaRS common domain"/>
    <property type="match status" value="1"/>
</dbReference>
<dbReference type="Pfam" id="PF01411">
    <property type="entry name" value="tRNA-synt_2c"/>
    <property type="match status" value="1"/>
</dbReference>
<dbReference type="Pfam" id="PF07973">
    <property type="entry name" value="tRNA_SAD"/>
    <property type="match status" value="1"/>
</dbReference>
<dbReference type="InterPro" id="IPR050058">
    <property type="entry name" value="Ala-tRNA_ligase"/>
</dbReference>
<feature type="domain" description="Alanyl-transfer RNA synthetases family profile" evidence="9">
    <location>
        <begin position="1"/>
        <end position="221"/>
    </location>
</feature>
<dbReference type="Gene3D" id="2.40.30.130">
    <property type="match status" value="1"/>
</dbReference>